<protein>
    <submittedName>
        <fullName evidence="6">Tetratricopeptide repeat protein</fullName>
    </submittedName>
</protein>
<feature type="region of interest" description="Disordered" evidence="4">
    <location>
        <begin position="236"/>
        <end position="255"/>
    </location>
</feature>
<sequence length="491" mass="53574">MSLIADSLKKALKDKTSGKKPAPEINLISDKKPRGGAGSNSQAMKVAVLIGIPGIILSYLIYAGAFDSRRTKITDLPIWTTLGFKAPPPKVTLRKTIPPPPAPAPAPVAPPVQAPAPVPVAPAPQQQAGLAPAVEEPVPTAVVPPPPPAPPVEVAQVMPKPKKKTPPPKKKIKIPAAKAKTPLPVRNEDPEKLDNAAVALGDMETPQEIAARKAMERERNVESTPAVIDEMTAATERGHNQAGQAPPEQEKIAASADAKEDKVMEDGQITVNKSVDAKALGSRDQEQKKAEPVYQETPVPPAFRNSGFYFNRAVFFQQSGEWQKALENYRQAAEMAPGNANIYNNMGVIYKELGQYDQAIDEFLRALYLDPKYGKVYNNIGVVYYLKENYAGAATNYQKAIQIDSENLDALNNLAVVYKAQGQYANARAALNRALAINPKHPSTNYNLAVLYEAEKNIEPARHYYWRFVELGEAAHPSLVFEVRRHLDTLR</sequence>
<feature type="repeat" description="TPR" evidence="3">
    <location>
        <begin position="306"/>
        <end position="339"/>
    </location>
</feature>
<proteinExistence type="predicted"/>
<feature type="repeat" description="TPR" evidence="3">
    <location>
        <begin position="340"/>
        <end position="373"/>
    </location>
</feature>
<dbReference type="SMART" id="SM00028">
    <property type="entry name" value="TPR"/>
    <property type="match status" value="5"/>
</dbReference>
<dbReference type="KEGG" id="nva:G3M78_07145"/>
<dbReference type="InterPro" id="IPR050498">
    <property type="entry name" value="Ycf3"/>
</dbReference>
<keyword evidence="1" id="KW-0677">Repeat</keyword>
<feature type="region of interest" description="Disordered" evidence="4">
    <location>
        <begin position="150"/>
        <end position="172"/>
    </location>
</feature>
<evidence type="ECO:0000256" key="4">
    <source>
        <dbReference type="SAM" id="MobiDB-lite"/>
    </source>
</evidence>
<dbReference type="Gene3D" id="1.25.40.10">
    <property type="entry name" value="Tetratricopeptide repeat domain"/>
    <property type="match status" value="1"/>
</dbReference>
<dbReference type="SUPFAM" id="SSF48452">
    <property type="entry name" value="TPR-like"/>
    <property type="match status" value="1"/>
</dbReference>
<dbReference type="Pfam" id="PF00515">
    <property type="entry name" value="TPR_1"/>
    <property type="match status" value="1"/>
</dbReference>
<evidence type="ECO:0000256" key="1">
    <source>
        <dbReference type="ARBA" id="ARBA00022737"/>
    </source>
</evidence>
<evidence type="ECO:0000313" key="6">
    <source>
        <dbReference type="EMBL" id="QPJ65175.1"/>
    </source>
</evidence>
<dbReference type="PROSITE" id="PS50293">
    <property type="entry name" value="TPR_REGION"/>
    <property type="match status" value="2"/>
</dbReference>
<evidence type="ECO:0000256" key="3">
    <source>
        <dbReference type="PROSITE-ProRule" id="PRU00339"/>
    </source>
</evidence>
<evidence type="ECO:0000256" key="5">
    <source>
        <dbReference type="SAM" id="Phobius"/>
    </source>
</evidence>
<gene>
    <name evidence="6" type="ORF">G3M78_07145</name>
</gene>
<dbReference type="Proteomes" id="UP000594464">
    <property type="component" value="Chromosome"/>
</dbReference>
<keyword evidence="5" id="KW-0472">Membrane</keyword>
<dbReference type="PANTHER" id="PTHR44858:SF1">
    <property type="entry name" value="UDP-N-ACETYLGLUCOSAMINE--PEPTIDE N-ACETYLGLUCOSAMINYLTRANSFERASE SPINDLY-RELATED"/>
    <property type="match status" value="1"/>
</dbReference>
<feature type="repeat" description="TPR" evidence="3">
    <location>
        <begin position="374"/>
        <end position="407"/>
    </location>
</feature>
<name>A0A7T0G3A1_9BACT</name>
<accession>A0A7T0G3A1</accession>
<dbReference type="Pfam" id="PF13424">
    <property type="entry name" value="TPR_12"/>
    <property type="match status" value="1"/>
</dbReference>
<dbReference type="AlphaFoldDB" id="A0A7T0G3A1"/>
<dbReference type="InterPro" id="IPR019734">
    <property type="entry name" value="TPR_rpt"/>
</dbReference>
<feature type="transmembrane region" description="Helical" evidence="5">
    <location>
        <begin position="43"/>
        <end position="62"/>
    </location>
</feature>
<keyword evidence="2 3" id="KW-0802">TPR repeat</keyword>
<feature type="region of interest" description="Disordered" evidence="4">
    <location>
        <begin position="13"/>
        <end position="39"/>
    </location>
</feature>
<organism evidence="6 7">
    <name type="scientific">Candidatus Nitrohelix vancouverensis</name>
    <dbReference type="NCBI Taxonomy" id="2705534"/>
    <lineage>
        <taxon>Bacteria</taxon>
        <taxon>Pseudomonadati</taxon>
        <taxon>Nitrospinota/Tectimicrobiota group</taxon>
        <taxon>Nitrospinota</taxon>
        <taxon>Nitrospinia</taxon>
        <taxon>Nitrospinales</taxon>
        <taxon>Nitrospinaceae</taxon>
        <taxon>Candidatus Nitrohelix</taxon>
    </lineage>
</organism>
<reference evidence="7" key="1">
    <citation type="submission" date="2020-02" db="EMBL/GenBank/DDBJ databases">
        <title>Genomic and physiological characterization of two novel Nitrospinaceae genera.</title>
        <authorList>
            <person name="Mueller A.J."/>
            <person name="Jung M.-Y."/>
            <person name="Strachan C.R."/>
            <person name="Herbold C.W."/>
            <person name="Kirkegaard R.H."/>
            <person name="Daims H."/>
        </authorList>
    </citation>
    <scope>NUCLEOTIDE SEQUENCE [LARGE SCALE GENOMIC DNA]</scope>
</reference>
<evidence type="ECO:0000256" key="2">
    <source>
        <dbReference type="ARBA" id="ARBA00022803"/>
    </source>
</evidence>
<keyword evidence="5" id="KW-0812">Transmembrane</keyword>
<dbReference type="PANTHER" id="PTHR44858">
    <property type="entry name" value="TETRATRICOPEPTIDE REPEAT PROTEIN 6"/>
    <property type="match status" value="1"/>
</dbReference>
<feature type="repeat" description="TPR" evidence="3">
    <location>
        <begin position="408"/>
        <end position="441"/>
    </location>
</feature>
<dbReference type="EMBL" id="CP048620">
    <property type="protein sequence ID" value="QPJ65175.1"/>
    <property type="molecule type" value="Genomic_DNA"/>
</dbReference>
<evidence type="ECO:0000313" key="7">
    <source>
        <dbReference type="Proteomes" id="UP000594464"/>
    </source>
</evidence>
<feature type="compositionally biased region" description="Basic residues" evidence="4">
    <location>
        <begin position="160"/>
        <end position="172"/>
    </location>
</feature>
<dbReference type="InterPro" id="IPR011990">
    <property type="entry name" value="TPR-like_helical_dom_sf"/>
</dbReference>
<keyword evidence="5" id="KW-1133">Transmembrane helix</keyword>
<dbReference type="PROSITE" id="PS50005">
    <property type="entry name" value="TPR"/>
    <property type="match status" value="4"/>
</dbReference>